<dbReference type="EMBL" id="HBGF01052442">
    <property type="protein sequence ID" value="CAD9155287.1"/>
    <property type="molecule type" value="Transcribed_RNA"/>
</dbReference>
<organism evidence="3">
    <name type="scientific">Neobodo designis</name>
    <name type="common">Flagellated protozoan</name>
    <name type="synonym">Bodo designis</name>
    <dbReference type="NCBI Taxonomy" id="312471"/>
    <lineage>
        <taxon>Eukaryota</taxon>
        <taxon>Discoba</taxon>
        <taxon>Euglenozoa</taxon>
        <taxon>Kinetoplastea</taxon>
        <taxon>Metakinetoplastina</taxon>
        <taxon>Neobodonida</taxon>
        <taxon>Neobodo</taxon>
    </lineage>
</organism>
<dbReference type="SMART" id="SM00612">
    <property type="entry name" value="Kelch"/>
    <property type="match status" value="3"/>
</dbReference>
<proteinExistence type="predicted"/>
<dbReference type="PANTHER" id="PTHR46093">
    <property type="entry name" value="ACYL-COA-BINDING DOMAIN-CONTAINING PROTEIN 5"/>
    <property type="match status" value="1"/>
</dbReference>
<keyword evidence="1" id="KW-0880">Kelch repeat</keyword>
<dbReference type="InterPro" id="IPR006652">
    <property type="entry name" value="Kelch_1"/>
</dbReference>
<accession>A0A7S1R4B0</accession>
<keyword evidence="2" id="KW-0677">Repeat</keyword>
<gene>
    <name evidence="3" type="ORF">NDES1114_LOCUS35087</name>
</gene>
<dbReference type="PANTHER" id="PTHR46093:SF18">
    <property type="entry name" value="FIBRONECTIN TYPE-III DOMAIN-CONTAINING PROTEIN"/>
    <property type="match status" value="1"/>
</dbReference>
<sequence length="352" mass="36949">MSEARRCTRVDYAEAPGTAPLDQPTANGAMVAVEKKAFVFGGFSNGGSHGQIAEYDLATKQWTKRPGLPAARSEGTAVVLGAHVVLFGGWNDHDALAATIVTKASSLAEGKTDAWQPLAAAAAALRSNDDDGAPEAPATVLEPPPRRMHAMCVYQPTAEGAAPCAYVFGGFSGTSRLNDLWRLDGETLTWTHVECQGFPPSPRDSAALAANPEQGQLLVFGGYATSRVNELFTLDVETGTWARQPTSMPPAARFGTFAVVSGDQLVAGMGQDARGASAGVFALKLSTWKWALLPVEGDELEARINFAWCTSDGGKRLIIAGGSTDVRQCTAVQEIELEKVEAAAGSPAGKKK</sequence>
<reference evidence="3" key="1">
    <citation type="submission" date="2021-01" db="EMBL/GenBank/DDBJ databases">
        <authorList>
            <person name="Corre E."/>
            <person name="Pelletier E."/>
            <person name="Niang G."/>
            <person name="Scheremetjew M."/>
            <person name="Finn R."/>
            <person name="Kale V."/>
            <person name="Holt S."/>
            <person name="Cochrane G."/>
            <person name="Meng A."/>
            <person name="Brown T."/>
            <person name="Cohen L."/>
        </authorList>
    </citation>
    <scope>NUCLEOTIDE SEQUENCE</scope>
    <source>
        <strain evidence="3">CCAP 1951/1</strain>
    </source>
</reference>
<protein>
    <submittedName>
        <fullName evidence="3">Uncharacterized protein</fullName>
    </submittedName>
</protein>
<dbReference type="Pfam" id="PF24681">
    <property type="entry name" value="Kelch_KLHDC2_KLHL20_DRC7"/>
    <property type="match status" value="1"/>
</dbReference>
<name>A0A7S1R4B0_NEODS</name>
<evidence type="ECO:0000256" key="1">
    <source>
        <dbReference type="ARBA" id="ARBA00022441"/>
    </source>
</evidence>
<dbReference type="SUPFAM" id="SSF117281">
    <property type="entry name" value="Kelch motif"/>
    <property type="match status" value="1"/>
</dbReference>
<dbReference type="AlphaFoldDB" id="A0A7S1R4B0"/>
<dbReference type="Pfam" id="PF07646">
    <property type="entry name" value="Kelch_2"/>
    <property type="match status" value="1"/>
</dbReference>
<evidence type="ECO:0000313" key="3">
    <source>
        <dbReference type="EMBL" id="CAD9155287.1"/>
    </source>
</evidence>
<dbReference type="InterPro" id="IPR015915">
    <property type="entry name" value="Kelch-typ_b-propeller"/>
</dbReference>
<dbReference type="InterPro" id="IPR011498">
    <property type="entry name" value="Kelch_2"/>
</dbReference>
<dbReference type="Gene3D" id="2.120.10.80">
    <property type="entry name" value="Kelch-type beta propeller"/>
    <property type="match status" value="2"/>
</dbReference>
<evidence type="ECO:0000256" key="2">
    <source>
        <dbReference type="ARBA" id="ARBA00022737"/>
    </source>
</evidence>